<proteinExistence type="predicted"/>
<dbReference type="Proteomes" id="UP001054945">
    <property type="component" value="Unassembled WGS sequence"/>
</dbReference>
<sequence>MAGNENLMQPSAIQSSTVVAHGFSDTETWKGLLPVAAEAIRWKKENNKEKGARKKRGKTPSLFLGLNSDA</sequence>
<gene>
    <name evidence="2" type="ORF">CEXT_308671</name>
</gene>
<dbReference type="EMBL" id="BPLR01000583">
    <property type="protein sequence ID" value="GIY95832.1"/>
    <property type="molecule type" value="Genomic_DNA"/>
</dbReference>
<name>A0AAV4XL52_CAEEX</name>
<evidence type="ECO:0000313" key="3">
    <source>
        <dbReference type="Proteomes" id="UP001054945"/>
    </source>
</evidence>
<reference evidence="2 3" key="1">
    <citation type="submission" date="2021-06" db="EMBL/GenBank/DDBJ databases">
        <title>Caerostris extrusa draft genome.</title>
        <authorList>
            <person name="Kono N."/>
            <person name="Arakawa K."/>
        </authorList>
    </citation>
    <scope>NUCLEOTIDE SEQUENCE [LARGE SCALE GENOMIC DNA]</scope>
</reference>
<evidence type="ECO:0000256" key="1">
    <source>
        <dbReference type="SAM" id="MobiDB-lite"/>
    </source>
</evidence>
<accession>A0AAV4XL52</accession>
<protein>
    <submittedName>
        <fullName evidence="2">Uncharacterized protein</fullName>
    </submittedName>
</protein>
<comment type="caution">
    <text evidence="2">The sequence shown here is derived from an EMBL/GenBank/DDBJ whole genome shotgun (WGS) entry which is preliminary data.</text>
</comment>
<keyword evidence="3" id="KW-1185">Reference proteome</keyword>
<organism evidence="2 3">
    <name type="scientific">Caerostris extrusa</name>
    <name type="common">Bark spider</name>
    <name type="synonym">Caerostris bankana</name>
    <dbReference type="NCBI Taxonomy" id="172846"/>
    <lineage>
        <taxon>Eukaryota</taxon>
        <taxon>Metazoa</taxon>
        <taxon>Ecdysozoa</taxon>
        <taxon>Arthropoda</taxon>
        <taxon>Chelicerata</taxon>
        <taxon>Arachnida</taxon>
        <taxon>Araneae</taxon>
        <taxon>Araneomorphae</taxon>
        <taxon>Entelegynae</taxon>
        <taxon>Araneoidea</taxon>
        <taxon>Araneidae</taxon>
        <taxon>Caerostris</taxon>
    </lineage>
</organism>
<feature type="region of interest" description="Disordered" evidence="1">
    <location>
        <begin position="44"/>
        <end position="70"/>
    </location>
</feature>
<dbReference type="AlphaFoldDB" id="A0AAV4XL52"/>
<evidence type="ECO:0000313" key="2">
    <source>
        <dbReference type="EMBL" id="GIY95832.1"/>
    </source>
</evidence>